<dbReference type="InterPro" id="IPR001279">
    <property type="entry name" value="Metallo-B-lactamas"/>
</dbReference>
<dbReference type="PANTHER" id="PTHR30619:SF7">
    <property type="entry name" value="BETA-LACTAMASE DOMAIN PROTEIN"/>
    <property type="match status" value="1"/>
</dbReference>
<sequence>MKKVLLIFCILLLPFSLSLSFNSPSFIWSYVTSYQTDELMYWKVNYIQKLIDLIEDYLPFLERSGITLPITSDIEVHFIDVGQGDSVYIKLPNNVDILIDGGNNWYGDDVVTYLKSQDVDDIEYLIATHPDADHIGGLDDVLKAFEVENVYAPDVSHTTKTYNDFVLEVRNEGTYIKTAKAGITLINPALAAVIGCPSFSNVYFVGPVKNYGTDLNSWSAVMKLDFGNSSYLFTGDADRISEKDMIDNSMFLKADVLKVGHHGSDSSTSQEFLKEVNPKYAVISVGKNNNYGHPAQEVLERLEMCKVDLFRTDLQGHIIAISDGNKINFNVEPINIVNLMEDAQESTPQKTSILITHLDVSDEKVTICNNTDIDVDLTGWVLVSEVGNQKFNLPDGYILKAGKCVNILSGRNAIDEPPTNLKWTGAYIWNNDSDIAALYDAEGVLISRVEF</sequence>
<accession>A9BIB8</accession>
<dbReference type="InterPro" id="IPR035681">
    <property type="entry name" value="ComA-like_MBL"/>
</dbReference>
<dbReference type="KEGG" id="pmo:Pmob_1903"/>
<protein>
    <submittedName>
        <fullName evidence="2">Beta-lactamase domain protein</fullName>
    </submittedName>
</protein>
<dbReference type="InterPro" id="IPR036866">
    <property type="entry name" value="RibonucZ/Hydroxyglut_hydro"/>
</dbReference>
<dbReference type="InterPro" id="IPR052159">
    <property type="entry name" value="Competence_DNA_uptake"/>
</dbReference>
<organism evidence="2 3">
    <name type="scientific">Petrotoga mobilis (strain DSM 10674 / SJ95)</name>
    <dbReference type="NCBI Taxonomy" id="403833"/>
    <lineage>
        <taxon>Bacteria</taxon>
        <taxon>Thermotogati</taxon>
        <taxon>Thermotogota</taxon>
        <taxon>Thermotogae</taxon>
        <taxon>Petrotogales</taxon>
        <taxon>Petrotogaceae</taxon>
        <taxon>Petrotoga</taxon>
    </lineage>
</organism>
<evidence type="ECO:0000313" key="2">
    <source>
        <dbReference type="EMBL" id="ABX32590.1"/>
    </source>
</evidence>
<dbReference type="HOGENOM" id="CLU_010363_0_1_0"/>
<keyword evidence="3" id="KW-1185">Reference proteome</keyword>
<dbReference type="Pfam" id="PF00932">
    <property type="entry name" value="LTD"/>
    <property type="match status" value="1"/>
</dbReference>
<dbReference type="Gene3D" id="3.60.15.10">
    <property type="entry name" value="Ribonuclease Z/Hydroxyacylglutathione hydrolase-like"/>
    <property type="match status" value="1"/>
</dbReference>
<dbReference type="AlphaFoldDB" id="A9BIB8"/>
<dbReference type="PANTHER" id="PTHR30619">
    <property type="entry name" value="DNA INTERNALIZATION/COMPETENCE PROTEIN COMEC/REC2"/>
    <property type="match status" value="1"/>
</dbReference>
<dbReference type="eggNOG" id="COG2333">
    <property type="taxonomic scope" value="Bacteria"/>
</dbReference>
<proteinExistence type="predicted"/>
<evidence type="ECO:0000313" key="3">
    <source>
        <dbReference type="Proteomes" id="UP000000789"/>
    </source>
</evidence>
<dbReference type="InterPro" id="IPR036415">
    <property type="entry name" value="Lamin_tail_dom_sf"/>
</dbReference>
<dbReference type="SUPFAM" id="SSF56281">
    <property type="entry name" value="Metallo-hydrolase/oxidoreductase"/>
    <property type="match status" value="1"/>
</dbReference>
<dbReference type="STRING" id="403833.Pmob_1903"/>
<feature type="domain" description="LTD" evidence="1">
    <location>
        <begin position="341"/>
        <end position="451"/>
    </location>
</feature>
<dbReference type="SUPFAM" id="SSF74853">
    <property type="entry name" value="Lamin A/C globular tail domain"/>
    <property type="match status" value="1"/>
</dbReference>
<dbReference type="PROSITE" id="PS51841">
    <property type="entry name" value="LTD"/>
    <property type="match status" value="1"/>
</dbReference>
<dbReference type="EMBL" id="CP000879">
    <property type="protein sequence ID" value="ABX32590.1"/>
    <property type="molecule type" value="Genomic_DNA"/>
</dbReference>
<gene>
    <name evidence="2" type="ordered locus">Pmob_1903</name>
</gene>
<evidence type="ECO:0000259" key="1">
    <source>
        <dbReference type="PROSITE" id="PS51841"/>
    </source>
</evidence>
<reference evidence="2" key="1">
    <citation type="submission" date="2007-11" db="EMBL/GenBank/DDBJ databases">
        <title>Complete sequence of Petroga mobilis SJ95.</title>
        <authorList>
            <consortium name="US DOE Joint Genome Institute"/>
            <person name="Copeland A."/>
            <person name="Lucas S."/>
            <person name="Lapidus A."/>
            <person name="Barry K."/>
            <person name="Glavina del Rio T."/>
            <person name="Dalin E."/>
            <person name="Tice H."/>
            <person name="Pitluck S."/>
            <person name="Meincke L."/>
            <person name="Brettin T."/>
            <person name="Bruce D."/>
            <person name="Detter J.C."/>
            <person name="Han C."/>
            <person name="Kuske C.R."/>
            <person name="Schmutz J."/>
            <person name="Larimer F."/>
            <person name="Land M."/>
            <person name="Hauser L."/>
            <person name="Kyrpides N."/>
            <person name="Mikhailova N."/>
            <person name="Noll K."/>
            <person name="Richardson P."/>
        </authorList>
    </citation>
    <scope>NUCLEOTIDE SEQUENCE [LARGE SCALE GENOMIC DNA]</scope>
    <source>
        <strain evidence="2">SJ95</strain>
    </source>
</reference>
<dbReference type="Gene3D" id="2.60.40.1260">
    <property type="entry name" value="Lamin Tail domain"/>
    <property type="match status" value="1"/>
</dbReference>
<name>A9BIB8_PETMO</name>
<dbReference type="Pfam" id="PF00753">
    <property type="entry name" value="Lactamase_B"/>
    <property type="match status" value="1"/>
</dbReference>
<dbReference type="RefSeq" id="WP_012209687.1">
    <property type="nucleotide sequence ID" value="NC_010003.1"/>
</dbReference>
<dbReference type="Proteomes" id="UP000000789">
    <property type="component" value="Chromosome"/>
</dbReference>
<dbReference type="CDD" id="cd07731">
    <property type="entry name" value="ComA-like_MBL-fold"/>
    <property type="match status" value="1"/>
</dbReference>
<dbReference type="SMART" id="SM00849">
    <property type="entry name" value="Lactamase_B"/>
    <property type="match status" value="1"/>
</dbReference>
<dbReference type="InterPro" id="IPR001322">
    <property type="entry name" value="Lamin_tail_dom"/>
</dbReference>